<comment type="caution">
    <text evidence="2">The sequence shown here is derived from an EMBL/GenBank/DDBJ whole genome shotgun (WGS) entry which is preliminary data.</text>
</comment>
<dbReference type="EMBL" id="ASPP01003928">
    <property type="protein sequence ID" value="ETO32792.1"/>
    <property type="molecule type" value="Genomic_DNA"/>
</dbReference>
<feature type="region of interest" description="Disordered" evidence="1">
    <location>
        <begin position="1"/>
        <end position="38"/>
    </location>
</feature>
<reference evidence="2 3" key="1">
    <citation type="journal article" date="2013" name="Curr. Biol.">
        <title>The Genome of the Foraminiferan Reticulomyxa filosa.</title>
        <authorList>
            <person name="Glockner G."/>
            <person name="Hulsmann N."/>
            <person name="Schleicher M."/>
            <person name="Noegel A.A."/>
            <person name="Eichinger L."/>
            <person name="Gallinger C."/>
            <person name="Pawlowski J."/>
            <person name="Sierra R."/>
            <person name="Euteneuer U."/>
            <person name="Pillet L."/>
            <person name="Moustafa A."/>
            <person name="Platzer M."/>
            <person name="Groth M."/>
            <person name="Szafranski K."/>
            <person name="Schliwa M."/>
        </authorList>
    </citation>
    <scope>NUCLEOTIDE SEQUENCE [LARGE SCALE GENOMIC DNA]</scope>
</reference>
<feature type="region of interest" description="Disordered" evidence="1">
    <location>
        <begin position="134"/>
        <end position="191"/>
    </location>
</feature>
<dbReference type="Proteomes" id="UP000023152">
    <property type="component" value="Unassembled WGS sequence"/>
</dbReference>
<keyword evidence="3" id="KW-1185">Reference proteome</keyword>
<organism evidence="2 3">
    <name type="scientific">Reticulomyxa filosa</name>
    <dbReference type="NCBI Taxonomy" id="46433"/>
    <lineage>
        <taxon>Eukaryota</taxon>
        <taxon>Sar</taxon>
        <taxon>Rhizaria</taxon>
        <taxon>Retaria</taxon>
        <taxon>Foraminifera</taxon>
        <taxon>Monothalamids</taxon>
        <taxon>Reticulomyxidae</taxon>
        <taxon>Reticulomyxa</taxon>
    </lineage>
</organism>
<feature type="region of interest" description="Disordered" evidence="1">
    <location>
        <begin position="218"/>
        <end position="286"/>
    </location>
</feature>
<protein>
    <submittedName>
        <fullName evidence="2">Uncharacterized protein</fullName>
    </submittedName>
</protein>
<feature type="compositionally biased region" description="Basic and acidic residues" evidence="1">
    <location>
        <begin position="255"/>
        <end position="275"/>
    </location>
</feature>
<feature type="compositionally biased region" description="Low complexity" evidence="1">
    <location>
        <begin position="175"/>
        <end position="188"/>
    </location>
</feature>
<evidence type="ECO:0000256" key="1">
    <source>
        <dbReference type="SAM" id="MobiDB-lite"/>
    </source>
</evidence>
<name>X6P5B6_RETFI</name>
<evidence type="ECO:0000313" key="3">
    <source>
        <dbReference type="Proteomes" id="UP000023152"/>
    </source>
</evidence>
<proteinExistence type="predicted"/>
<feature type="compositionally biased region" description="Basic and acidic residues" evidence="1">
    <location>
        <begin position="149"/>
        <end position="174"/>
    </location>
</feature>
<dbReference type="AlphaFoldDB" id="X6P5B6"/>
<feature type="non-terminal residue" evidence="2">
    <location>
        <position position="1"/>
    </location>
</feature>
<feature type="compositionally biased region" description="Polar residues" evidence="1">
    <location>
        <begin position="277"/>
        <end position="286"/>
    </location>
</feature>
<feature type="compositionally biased region" description="Polar residues" evidence="1">
    <location>
        <begin position="134"/>
        <end position="148"/>
    </location>
</feature>
<gene>
    <name evidence="2" type="ORF">RFI_04325</name>
</gene>
<feature type="compositionally biased region" description="Basic and acidic residues" evidence="1">
    <location>
        <begin position="227"/>
        <end position="240"/>
    </location>
</feature>
<evidence type="ECO:0000313" key="2">
    <source>
        <dbReference type="EMBL" id="ETO32792.1"/>
    </source>
</evidence>
<sequence length="362" mass="41176">WQNAKNFFQKKKAYSPQDETNKENSSFESTEEKKDNVVSVNPQKAANQSFASHHMLLNDTKLNATKSRLTFLKSPSSLRNKKKASGIFEKEIGMCNNIFQTCTLSLIFFWPRQQTHEYLKIFEFHMYQKIEVPQQSSPETSLQSSNSEDTSKADTDKQNEERKDDLGNNKDKGLETTSIIESSSSNENDASKFVNDWTTKTNEASTDLKPNAHNAAAHLSNQNAENNLKRKASEETEHIESNVSYMTRPASNVDKPLDNLDQDKDDSSSNSDKNKNANWVPSDNENLQANERLNSNFLSEICGGIVKLKFKEKMLALVERDNELTMEECQLEGQVLEVLYLSFRVSVYTKMGPLFVSHNSKK</sequence>
<accession>X6P5B6</accession>